<organism evidence="8">
    <name type="scientific">Escherichia coli</name>
    <dbReference type="NCBI Taxonomy" id="562"/>
    <lineage>
        <taxon>Bacteria</taxon>
        <taxon>Pseudomonadati</taxon>
        <taxon>Pseudomonadota</taxon>
        <taxon>Gammaproteobacteria</taxon>
        <taxon>Enterobacterales</taxon>
        <taxon>Enterobacteriaceae</taxon>
        <taxon>Escherichia</taxon>
    </lineage>
</organism>
<dbReference type="PANTHER" id="PTHR30250:SF11">
    <property type="entry name" value="O-ANTIGEN TRANSPORTER-RELATED"/>
    <property type="match status" value="1"/>
</dbReference>
<dbReference type="GO" id="GO:0005886">
    <property type="term" value="C:plasma membrane"/>
    <property type="evidence" value="ECO:0007669"/>
    <property type="project" value="UniProtKB-SubCell"/>
</dbReference>
<dbReference type="InterPro" id="IPR050833">
    <property type="entry name" value="Poly_Biosynth_Transport"/>
</dbReference>
<feature type="transmembrane region" description="Helical" evidence="7">
    <location>
        <begin position="74"/>
        <end position="99"/>
    </location>
</feature>
<dbReference type="EMBL" id="KJ755562">
    <property type="protein sequence ID" value="AIG62585.1"/>
    <property type="molecule type" value="Genomic_DNA"/>
</dbReference>
<dbReference type="Pfam" id="PF13440">
    <property type="entry name" value="Polysacc_synt_3"/>
    <property type="match status" value="1"/>
</dbReference>
<gene>
    <name evidence="8" type="primary">wzx</name>
    <name evidence="10" type="ORF">F9413_23800</name>
</gene>
<feature type="transmembrane region" description="Helical" evidence="7">
    <location>
        <begin position="162"/>
        <end position="182"/>
    </location>
</feature>
<evidence type="ECO:0000256" key="5">
    <source>
        <dbReference type="ARBA" id="ARBA00023136"/>
    </source>
</evidence>
<proteinExistence type="predicted"/>
<dbReference type="EMBL" id="DQ220292">
    <property type="protein sequence ID" value="ABB29907.1"/>
    <property type="molecule type" value="Genomic_DNA"/>
</dbReference>
<feature type="transmembrane region" description="Helical" evidence="7">
    <location>
        <begin position="44"/>
        <end position="62"/>
    </location>
</feature>
<keyword evidence="5 7" id="KW-0472">Membrane</keyword>
<feature type="transmembrane region" description="Helical" evidence="7">
    <location>
        <begin position="312"/>
        <end position="334"/>
    </location>
</feature>
<evidence type="ECO:0000256" key="7">
    <source>
        <dbReference type="SAM" id="Phobius"/>
    </source>
</evidence>
<feature type="transmembrane region" description="Helical" evidence="7">
    <location>
        <begin position="367"/>
        <end position="391"/>
    </location>
</feature>
<evidence type="ECO:0000313" key="8">
    <source>
        <dbReference type="EMBL" id="ABB29907.1"/>
    </source>
</evidence>
<feature type="transmembrane region" description="Helical" evidence="7">
    <location>
        <begin position="194"/>
        <end position="215"/>
    </location>
</feature>
<evidence type="ECO:0000313" key="11">
    <source>
        <dbReference type="Proteomes" id="UP000543424"/>
    </source>
</evidence>
<feature type="transmembrane region" description="Helical" evidence="7">
    <location>
        <begin position="105"/>
        <end position="123"/>
    </location>
</feature>
<evidence type="ECO:0000256" key="2">
    <source>
        <dbReference type="ARBA" id="ARBA00022475"/>
    </source>
</evidence>
<feature type="transmembrane region" description="Helical" evidence="7">
    <location>
        <begin position="130"/>
        <end position="150"/>
    </location>
</feature>
<sequence length="397" mass="45615">MKLLKSRFSYFATELINKCVPFFLLPYVSSAVGVEVYGKIELFTTNYIILSFLFALGVEGWMNAHYFKMAESDFITVLSSFYLLSFLIFVICMAISLPYSYYCSALLFVGYVQSLLNITTLHLRLKGKYLNAGFLLLLSSIVNAVMVYASFDWFGKTYESRINSFLFSSIIILVFIVFLSIRDKNIKIKIDFSFLNRDILLFCLPLCLTMIINWVKGNIDKYFIANLLDLKSLGIYAVAYQLASVINVVGIILNRTLQADLLKSMADGFYQTKKIIFTFLFILCVFFFLYIVAVYCGFSYVFSIDYSSSRNIALLLMIGFLLLSFSSFLINFLLFYRRPRLILFQTFLITMIHVMLSFILIKKYALLGVLLTQFVTSLLTFVSTLLVCHILTKSSQK</sequence>
<evidence type="ECO:0000256" key="1">
    <source>
        <dbReference type="ARBA" id="ARBA00004651"/>
    </source>
</evidence>
<keyword evidence="2" id="KW-1003">Cell membrane</keyword>
<dbReference type="AlphaFoldDB" id="Q077R8"/>
<keyword evidence="4 7" id="KW-1133">Transmembrane helix</keyword>
<keyword evidence="3 7" id="KW-0812">Transmembrane</keyword>
<dbReference type="Proteomes" id="UP000543424">
    <property type="component" value="Unassembled WGS sequence"/>
</dbReference>
<name>Q077R8_ECOLX</name>
<accession>Q077R8</accession>
<reference evidence="9" key="2">
    <citation type="journal article" date="2016" name="PLoS ONE">
        <title>Comparison of O-Antigen Gene Clusters of All O-Serogroups of Escherichia coli and Proposal for Adopting a New Nomenclature for O-Typing.</title>
        <authorList>
            <person name="DebRoy C."/>
            <person name="Fratamico P.M."/>
            <person name="Yan X."/>
            <person name="Baranzoni G."/>
            <person name="Liu Y."/>
            <person name="Needleman D.S."/>
            <person name="Tebbs R."/>
            <person name="O'Connell C.D."/>
            <person name="Allred A."/>
            <person name="Swimley M."/>
            <person name="Mwangi M."/>
            <person name="Kapur V."/>
            <person name="Raygoza Garay J.A."/>
            <person name="Roberts E.L."/>
            <person name="Katani R."/>
        </authorList>
    </citation>
    <scope>NUCLEOTIDE SEQUENCE</scope>
    <source>
        <strain evidence="9">E 41a</strain>
    </source>
</reference>
<dbReference type="EMBL" id="AASWBF010000079">
    <property type="protein sequence ID" value="EFH4963471.1"/>
    <property type="molecule type" value="Genomic_DNA"/>
</dbReference>
<evidence type="ECO:0000256" key="4">
    <source>
        <dbReference type="ARBA" id="ARBA00022989"/>
    </source>
</evidence>
<protein>
    <recommendedName>
        <fullName evidence="6">Putative O-antigen transporter</fullName>
    </recommendedName>
</protein>
<evidence type="ECO:0000313" key="10">
    <source>
        <dbReference type="EMBL" id="EFH4963471.1"/>
    </source>
</evidence>
<evidence type="ECO:0000313" key="9">
    <source>
        <dbReference type="EMBL" id="AIG62585.1"/>
    </source>
</evidence>
<evidence type="ECO:0000256" key="3">
    <source>
        <dbReference type="ARBA" id="ARBA00022692"/>
    </source>
</evidence>
<reference evidence="8" key="1">
    <citation type="journal article" date="2006" name="Curr. Microbiol.">
        <title>Characterization of E. coli O24 and O56 O antigen gene clusters reveals a complex evolutionary history of the O24 gene cluster.</title>
        <authorList>
            <person name="Cheng J."/>
            <person name="Wang Q."/>
            <person name="Wang W."/>
            <person name="Wang Y."/>
            <person name="Wang L."/>
            <person name="Feng L."/>
        </authorList>
    </citation>
    <scope>NUCLEOTIDE SEQUENCE</scope>
</reference>
<dbReference type="PANTHER" id="PTHR30250">
    <property type="entry name" value="PST FAMILY PREDICTED COLANIC ACID TRANSPORTER"/>
    <property type="match status" value="1"/>
</dbReference>
<comment type="subcellular location">
    <subcellularLocation>
        <location evidence="1">Cell membrane</location>
        <topology evidence="1">Multi-pass membrane protein</topology>
    </subcellularLocation>
</comment>
<evidence type="ECO:0000256" key="6">
    <source>
        <dbReference type="ARBA" id="ARBA00049738"/>
    </source>
</evidence>
<feature type="transmembrane region" description="Helical" evidence="7">
    <location>
        <begin position="341"/>
        <end position="361"/>
    </location>
</feature>
<feature type="transmembrane region" description="Helical" evidence="7">
    <location>
        <begin position="275"/>
        <end position="300"/>
    </location>
</feature>
<feature type="transmembrane region" description="Helical" evidence="7">
    <location>
        <begin position="235"/>
        <end position="254"/>
    </location>
</feature>
<dbReference type="RefSeq" id="WP_000771348.1">
    <property type="nucleotide sequence ID" value="NZ_AP017610.1"/>
</dbReference>
<reference evidence="10 11" key="3">
    <citation type="submission" date="2019-12" db="EMBL/GenBank/DDBJ databases">
        <authorList>
            <consortium name="NARMS: The National Antimicrobial Resistance Monitoring System"/>
        </authorList>
    </citation>
    <scope>NUCLEOTIDE SEQUENCE [LARGE SCALE GENOMIC DNA]</scope>
    <source>
        <strain evidence="10 11">CVM N19EC0130</strain>
    </source>
</reference>